<dbReference type="eggNOG" id="COG0402">
    <property type="taxonomic scope" value="Bacteria"/>
</dbReference>
<dbReference type="Gene3D" id="2.30.40.10">
    <property type="entry name" value="Urease, subunit C, domain 1"/>
    <property type="match status" value="1"/>
</dbReference>
<dbReference type="InterPro" id="IPR011059">
    <property type="entry name" value="Metal-dep_hydrolase_composite"/>
</dbReference>
<protein>
    <submittedName>
        <fullName evidence="3">Amidohydrolase</fullName>
    </submittedName>
</protein>
<dbReference type="GO" id="GO:0016810">
    <property type="term" value="F:hydrolase activity, acting on carbon-nitrogen (but not peptide) bonds"/>
    <property type="evidence" value="ECO:0007669"/>
    <property type="project" value="InterPro"/>
</dbReference>
<dbReference type="InterPro" id="IPR050287">
    <property type="entry name" value="MTA/SAH_deaminase"/>
</dbReference>
<feature type="domain" description="Amidohydrolase-related" evidence="2">
    <location>
        <begin position="196"/>
        <end position="350"/>
    </location>
</feature>
<dbReference type="InterPro" id="IPR006680">
    <property type="entry name" value="Amidohydro-rel"/>
</dbReference>
<keyword evidence="1 3" id="KW-0378">Hydrolase</keyword>
<proteinExistence type="predicted"/>
<dbReference type="PANTHER" id="PTHR43794">
    <property type="entry name" value="AMINOHYDROLASE SSNA-RELATED"/>
    <property type="match status" value="1"/>
</dbReference>
<dbReference type="InterPro" id="IPR032466">
    <property type="entry name" value="Metal_Hydrolase"/>
</dbReference>
<dbReference type="STRING" id="401053.AciPR4_2619"/>
<evidence type="ECO:0000256" key="1">
    <source>
        <dbReference type="ARBA" id="ARBA00022801"/>
    </source>
</evidence>
<dbReference type="KEGG" id="tsa:AciPR4_2619"/>
<dbReference type="OrthoDB" id="9807210at2"/>
<accession>E8V149</accession>
<dbReference type="HOGENOM" id="CLU_054741_0_0_0"/>
<dbReference type="Gene3D" id="3.20.20.140">
    <property type="entry name" value="Metal-dependent hydrolases"/>
    <property type="match status" value="2"/>
</dbReference>
<evidence type="ECO:0000259" key="2">
    <source>
        <dbReference type="Pfam" id="PF01979"/>
    </source>
</evidence>
<dbReference type="EMBL" id="CP002467">
    <property type="protein sequence ID" value="ADV83397.1"/>
    <property type="molecule type" value="Genomic_DNA"/>
</dbReference>
<gene>
    <name evidence="3" type="ordered locus">AciPR4_2619</name>
</gene>
<dbReference type="Pfam" id="PF01979">
    <property type="entry name" value="Amidohydro_1"/>
    <property type="match status" value="1"/>
</dbReference>
<evidence type="ECO:0000313" key="3">
    <source>
        <dbReference type="EMBL" id="ADV83397.1"/>
    </source>
</evidence>
<organism evidence="3 4">
    <name type="scientific">Terriglobus saanensis (strain ATCC BAA-1853 / DSM 23119 / SP1PR4)</name>
    <dbReference type="NCBI Taxonomy" id="401053"/>
    <lineage>
        <taxon>Bacteria</taxon>
        <taxon>Pseudomonadati</taxon>
        <taxon>Acidobacteriota</taxon>
        <taxon>Terriglobia</taxon>
        <taxon>Terriglobales</taxon>
        <taxon>Acidobacteriaceae</taxon>
        <taxon>Terriglobus</taxon>
    </lineage>
</organism>
<evidence type="ECO:0000313" key="4">
    <source>
        <dbReference type="Proteomes" id="UP000006844"/>
    </source>
</evidence>
<sequence length="415" mass="45718">MRDSWHESDEVSLHGARCAIGPQETFRASIHIAGGHLTQVVRDGTMSLPLVSGETEIDLSGFLLLPGLVNAHDHLQFALYPRLGNPLYQNYIEWGEDIHVRFPEVIAKHKSVPKDVRLWWGGIRNLLCGVTTACHHDKFWSELQKREFPIKVVRHFGWGHSLALGGDLRAARCATPEGSVFILHACEGVDDQARDEVFELYRLGLLDAHTVLVHGLAMDHEGVALVQERGASLIVCPSSNMFLFGKLPDMNLLGKIESVALGNDSPLTAAGDLLDEVRFAIRSCSITPESAYRMVTEAAATILRLKDGEGKIRILGPGDLVAIRDTGHNAASRLQTLSMIEIEFVMIAGRVQLASEEVWKRLPSQVKEGLEPLLVEGVVRWLRAPVKELLRRAEEVLGAGEVRLGGRTVCSPVLQ</sequence>
<name>E8V149_TERSS</name>
<keyword evidence="4" id="KW-1185">Reference proteome</keyword>
<dbReference type="SUPFAM" id="SSF51556">
    <property type="entry name" value="Metallo-dependent hydrolases"/>
    <property type="match status" value="1"/>
</dbReference>
<dbReference type="SUPFAM" id="SSF51338">
    <property type="entry name" value="Composite domain of metallo-dependent hydrolases"/>
    <property type="match status" value="1"/>
</dbReference>
<dbReference type="Proteomes" id="UP000006844">
    <property type="component" value="Chromosome"/>
</dbReference>
<reference evidence="3 4" key="1">
    <citation type="journal article" date="2012" name="Stand. Genomic Sci.">
        <title>Complete genome sequence of Terriglobus saanensis type strain SP1PR4(T), an Acidobacteria from tundra soil.</title>
        <authorList>
            <person name="Rawat S.R."/>
            <person name="Mannisto M.K."/>
            <person name="Starovoytov V."/>
            <person name="Goodwin L."/>
            <person name="Nolan M."/>
            <person name="Hauser L."/>
            <person name="Land M."/>
            <person name="Davenport K.W."/>
            <person name="Woyke T."/>
            <person name="Haggblom M.M."/>
        </authorList>
    </citation>
    <scope>NUCLEOTIDE SEQUENCE</scope>
    <source>
        <strain evidence="4">ATCC BAA-1853 / DSM 23119 / SP1PR4</strain>
    </source>
</reference>
<dbReference type="PANTHER" id="PTHR43794:SF11">
    <property type="entry name" value="AMIDOHYDROLASE-RELATED DOMAIN-CONTAINING PROTEIN"/>
    <property type="match status" value="1"/>
</dbReference>
<dbReference type="AlphaFoldDB" id="E8V149"/>